<comment type="caution">
    <text evidence="11">The sequence shown here is derived from an EMBL/GenBank/DDBJ whole genome shotgun (WGS) entry which is preliminary data.</text>
</comment>
<protein>
    <recommendedName>
        <fullName evidence="3">tRNA threonylcarbamoyladenosine biosynthesis protein TsaE</fullName>
    </recommendedName>
    <alternativeName>
        <fullName evidence="10">t(6)A37 threonylcarbamoyladenosine biosynthesis protein TsaE</fullName>
    </alternativeName>
</protein>
<dbReference type="SUPFAM" id="SSF52540">
    <property type="entry name" value="P-loop containing nucleoside triphosphate hydrolases"/>
    <property type="match status" value="1"/>
</dbReference>
<evidence type="ECO:0000256" key="8">
    <source>
        <dbReference type="ARBA" id="ARBA00022840"/>
    </source>
</evidence>
<keyword evidence="9" id="KW-0460">Magnesium</keyword>
<evidence type="ECO:0000313" key="12">
    <source>
        <dbReference type="Proteomes" id="UP000033867"/>
    </source>
</evidence>
<evidence type="ECO:0000256" key="10">
    <source>
        <dbReference type="ARBA" id="ARBA00032441"/>
    </source>
</evidence>
<dbReference type="InterPro" id="IPR027417">
    <property type="entry name" value="P-loop_NTPase"/>
</dbReference>
<proteinExistence type="inferred from homology"/>
<dbReference type="GO" id="GO:0002949">
    <property type="term" value="P:tRNA threonylcarbamoyladenosine modification"/>
    <property type="evidence" value="ECO:0007669"/>
    <property type="project" value="InterPro"/>
</dbReference>
<evidence type="ECO:0000256" key="7">
    <source>
        <dbReference type="ARBA" id="ARBA00022741"/>
    </source>
</evidence>
<comment type="similarity">
    <text evidence="2">Belongs to the TsaE family.</text>
</comment>
<dbReference type="EMBL" id="LCEK01000023">
    <property type="protein sequence ID" value="KKS71643.1"/>
    <property type="molecule type" value="Genomic_DNA"/>
</dbReference>
<keyword evidence="6" id="KW-0479">Metal-binding</keyword>
<evidence type="ECO:0000256" key="4">
    <source>
        <dbReference type="ARBA" id="ARBA00022490"/>
    </source>
</evidence>
<dbReference type="GO" id="GO:0046872">
    <property type="term" value="F:metal ion binding"/>
    <property type="evidence" value="ECO:0007669"/>
    <property type="project" value="UniProtKB-KW"/>
</dbReference>
<sequence>MCVVSIATIKTLHRTQIMEYTSPNESQTKSIGRQLATMISPGSIITLSGDLGAGKTTFTKGFAEGLGVKETITSPTFSLMNVYPVHEHPEIDTFVHIDTYRLEHEKELIGIGVEDYLAADKTVVIIEW</sequence>
<evidence type="ECO:0000256" key="9">
    <source>
        <dbReference type="ARBA" id="ARBA00022842"/>
    </source>
</evidence>
<keyword evidence="4" id="KW-0963">Cytoplasm</keyword>
<dbReference type="GO" id="GO:0005737">
    <property type="term" value="C:cytoplasm"/>
    <property type="evidence" value="ECO:0007669"/>
    <property type="project" value="UniProtKB-SubCell"/>
</dbReference>
<dbReference type="Pfam" id="PF02367">
    <property type="entry name" value="TsaE"/>
    <property type="match status" value="1"/>
</dbReference>
<evidence type="ECO:0000256" key="5">
    <source>
        <dbReference type="ARBA" id="ARBA00022694"/>
    </source>
</evidence>
<accession>A0A0G1EAN3</accession>
<name>A0A0G1EAN3_9BACT</name>
<keyword evidence="7" id="KW-0547">Nucleotide-binding</keyword>
<dbReference type="PANTHER" id="PTHR33540:SF2">
    <property type="entry name" value="TRNA THREONYLCARBAMOYLADENOSINE BIOSYNTHESIS PROTEIN TSAE"/>
    <property type="match status" value="1"/>
</dbReference>
<evidence type="ECO:0000256" key="1">
    <source>
        <dbReference type="ARBA" id="ARBA00004496"/>
    </source>
</evidence>
<dbReference type="NCBIfam" id="TIGR00150">
    <property type="entry name" value="T6A_YjeE"/>
    <property type="match status" value="1"/>
</dbReference>
<evidence type="ECO:0000256" key="3">
    <source>
        <dbReference type="ARBA" id="ARBA00019010"/>
    </source>
</evidence>
<keyword evidence="5" id="KW-0819">tRNA processing</keyword>
<feature type="non-terminal residue" evidence="11">
    <location>
        <position position="128"/>
    </location>
</feature>
<keyword evidence="8" id="KW-0067">ATP-binding</keyword>
<evidence type="ECO:0000313" key="11">
    <source>
        <dbReference type="EMBL" id="KKS71643.1"/>
    </source>
</evidence>
<dbReference type="PANTHER" id="PTHR33540">
    <property type="entry name" value="TRNA THREONYLCARBAMOYLADENOSINE BIOSYNTHESIS PROTEIN TSAE"/>
    <property type="match status" value="1"/>
</dbReference>
<dbReference type="GO" id="GO:0005524">
    <property type="term" value="F:ATP binding"/>
    <property type="evidence" value="ECO:0007669"/>
    <property type="project" value="UniProtKB-KW"/>
</dbReference>
<reference evidence="11 12" key="1">
    <citation type="journal article" date="2015" name="Nature">
        <title>rRNA introns, odd ribosomes, and small enigmatic genomes across a large radiation of phyla.</title>
        <authorList>
            <person name="Brown C.T."/>
            <person name="Hug L.A."/>
            <person name="Thomas B.C."/>
            <person name="Sharon I."/>
            <person name="Castelle C.J."/>
            <person name="Singh A."/>
            <person name="Wilkins M.J."/>
            <person name="Williams K.H."/>
            <person name="Banfield J.F."/>
        </authorList>
    </citation>
    <scope>NUCLEOTIDE SEQUENCE [LARGE SCALE GENOMIC DNA]</scope>
</reference>
<evidence type="ECO:0000256" key="2">
    <source>
        <dbReference type="ARBA" id="ARBA00007599"/>
    </source>
</evidence>
<gene>
    <name evidence="11" type="ORF">UV42_C0023G0013</name>
</gene>
<organism evidence="11 12">
    <name type="scientific">Candidatus Magasanikbacteria bacterium GW2011_GWE2_42_7</name>
    <dbReference type="NCBI Taxonomy" id="1619052"/>
    <lineage>
        <taxon>Bacteria</taxon>
        <taxon>Candidatus Magasanikiibacteriota</taxon>
    </lineage>
</organism>
<evidence type="ECO:0000256" key="6">
    <source>
        <dbReference type="ARBA" id="ARBA00022723"/>
    </source>
</evidence>
<dbReference type="Proteomes" id="UP000033867">
    <property type="component" value="Unassembled WGS sequence"/>
</dbReference>
<comment type="subcellular location">
    <subcellularLocation>
        <location evidence="1">Cytoplasm</location>
    </subcellularLocation>
</comment>
<dbReference type="AlphaFoldDB" id="A0A0G1EAN3"/>
<dbReference type="Gene3D" id="3.40.50.300">
    <property type="entry name" value="P-loop containing nucleotide triphosphate hydrolases"/>
    <property type="match status" value="1"/>
</dbReference>
<dbReference type="InterPro" id="IPR003442">
    <property type="entry name" value="T6A_TsaE"/>
</dbReference>